<organism evidence="2 3">
    <name type="scientific">Yersinia massiliensis</name>
    <dbReference type="NCBI Taxonomy" id="419257"/>
    <lineage>
        <taxon>Bacteria</taxon>
        <taxon>Pseudomonadati</taxon>
        <taxon>Pseudomonadota</taxon>
        <taxon>Gammaproteobacteria</taxon>
        <taxon>Enterobacterales</taxon>
        <taxon>Yersiniaceae</taxon>
        <taxon>Yersinia</taxon>
    </lineage>
</organism>
<dbReference type="EMBL" id="CP028487">
    <property type="protein sequence ID" value="AVX40507.1"/>
    <property type="molecule type" value="Genomic_DNA"/>
</dbReference>
<proteinExistence type="predicted"/>
<feature type="compositionally biased region" description="Polar residues" evidence="1">
    <location>
        <begin position="25"/>
        <end position="37"/>
    </location>
</feature>
<name>A0ABM6UZZ4_9GAMM</name>
<protein>
    <submittedName>
        <fullName evidence="2">Uncharacterized protein</fullName>
    </submittedName>
</protein>
<evidence type="ECO:0000313" key="2">
    <source>
        <dbReference type="EMBL" id="AVX40507.1"/>
    </source>
</evidence>
<sequence>MGESVPLTPLRRQGHRVYPKPLAFQQGSKRTSPNELTPVSDLGESVPLTPLRRQGRRVN</sequence>
<keyword evidence="3" id="KW-1185">Reference proteome</keyword>
<evidence type="ECO:0000256" key="1">
    <source>
        <dbReference type="SAM" id="MobiDB-lite"/>
    </source>
</evidence>
<dbReference type="Proteomes" id="UP000240908">
    <property type="component" value="Chromosome"/>
</dbReference>
<evidence type="ECO:0000313" key="3">
    <source>
        <dbReference type="Proteomes" id="UP000240908"/>
    </source>
</evidence>
<feature type="region of interest" description="Disordered" evidence="1">
    <location>
        <begin position="1"/>
        <end position="59"/>
    </location>
</feature>
<gene>
    <name evidence="2" type="ORF">DA391_18350</name>
</gene>
<accession>A0ABM6UZZ4</accession>
<reference evidence="3" key="1">
    <citation type="journal article" date="2018" name="Genome Announc.">
        <title>First complete genome sequence of Yersinia massiliensis.</title>
        <authorList>
            <person name="Thomas M.C."/>
            <person name="Arling V."/>
            <person name="Goji N."/>
            <person name="Janzen T.W."/>
            <person name="Duceppe M.-O."/>
            <person name="Mathews A."/>
            <person name="Carrillo C."/>
            <person name="Amoako K."/>
        </authorList>
    </citation>
    <scope>NUCLEOTIDE SEQUENCE [LARGE SCALE GENOMIC DNA]</scope>
    <source>
        <strain evidence="3">GTA</strain>
    </source>
</reference>